<dbReference type="SMART" id="SM00220">
    <property type="entry name" value="S_TKc"/>
    <property type="match status" value="1"/>
</dbReference>
<evidence type="ECO:0000313" key="10">
    <source>
        <dbReference type="EMBL" id="GMI15835.1"/>
    </source>
</evidence>
<dbReference type="Proteomes" id="UP001165160">
    <property type="component" value="Unassembled WGS sequence"/>
</dbReference>
<sequence>MNLSDDNDEKGDGKMKKKKKKKKKSKKKRKRSLSSSSSTNTANNNNNNNHTSSKRTKHHTSSYVRSTSFSSTFRSSSLRAMSFSSYRSLPSSSLQPRSHSLLAQRGTSRPKSPIQTTHPDKTFHYTQPPGTVIDSKYTIISDIGLGTFGRVVKCSSVTEPFNVAIKIIRKIKKYIDSARIEADVLRDVNRQGGRGRSLCVRMWGTFMWEGHFCLIFEELGLSLYDLLKGNGYERFPMGFNWDVARDLVDVMEFLKGRNLVHTDIKLENILLDVKESDYVYQTSPGGRQIRVPKVAKVKLCDFGGATYDNERKGRVINTRQYRAPEVILELGWSTPSDMWSVGCVLAEISSGNLLFSTHSNFEHLALIERTLGRFPRHMIERSPVKNLPFVDGVHDNAVLSGESRRYVQKVRRLEEEYVGEWGDLLRGVLEIDPGRRWKASECLHSYFRKRI</sequence>
<keyword evidence="11" id="KW-1185">Reference proteome</keyword>
<dbReference type="PROSITE" id="PS50011">
    <property type="entry name" value="PROTEIN_KINASE_DOM"/>
    <property type="match status" value="1"/>
</dbReference>
<dbReference type="GO" id="GO:0004674">
    <property type="term" value="F:protein serine/threonine kinase activity"/>
    <property type="evidence" value="ECO:0007669"/>
    <property type="project" value="UniProtKB-KW"/>
</dbReference>
<dbReference type="EMBL" id="BRXX01000534">
    <property type="protein sequence ID" value="GMI15835.1"/>
    <property type="molecule type" value="Genomic_DNA"/>
</dbReference>
<gene>
    <name evidence="10" type="ORF">TrVE_jg5646</name>
</gene>
<evidence type="ECO:0000256" key="1">
    <source>
        <dbReference type="ARBA" id="ARBA00022527"/>
    </source>
</evidence>
<dbReference type="InterPro" id="IPR008271">
    <property type="entry name" value="Ser/Thr_kinase_AS"/>
</dbReference>
<evidence type="ECO:0000256" key="3">
    <source>
        <dbReference type="ARBA" id="ARBA00022741"/>
    </source>
</evidence>
<dbReference type="InterPro" id="IPR000719">
    <property type="entry name" value="Prot_kinase_dom"/>
</dbReference>
<reference evidence="11" key="1">
    <citation type="journal article" date="2023" name="Commun. Biol.">
        <title>Genome analysis of Parmales, the sister group of diatoms, reveals the evolutionary specialization of diatoms from phago-mixotrophs to photoautotrophs.</title>
        <authorList>
            <person name="Ban H."/>
            <person name="Sato S."/>
            <person name="Yoshikawa S."/>
            <person name="Yamada K."/>
            <person name="Nakamura Y."/>
            <person name="Ichinomiya M."/>
            <person name="Sato N."/>
            <person name="Blanc-Mathieu R."/>
            <person name="Endo H."/>
            <person name="Kuwata A."/>
            <person name="Ogata H."/>
        </authorList>
    </citation>
    <scope>NUCLEOTIDE SEQUENCE [LARGE SCALE GENOMIC DNA]</scope>
    <source>
        <strain evidence="11">NIES 3699</strain>
    </source>
</reference>
<comment type="caution">
    <text evidence="10">The sequence shown here is derived from an EMBL/GenBank/DDBJ whole genome shotgun (WGS) entry which is preliminary data.</text>
</comment>
<dbReference type="AlphaFoldDB" id="A0A9W7FPQ2"/>
<dbReference type="PROSITE" id="PS00107">
    <property type="entry name" value="PROTEIN_KINASE_ATP"/>
    <property type="match status" value="1"/>
</dbReference>
<feature type="compositionally biased region" description="Polar residues" evidence="8">
    <location>
        <begin position="105"/>
        <end position="117"/>
    </location>
</feature>
<proteinExistence type="inferred from homology"/>
<dbReference type="SUPFAM" id="SSF56112">
    <property type="entry name" value="Protein kinase-like (PK-like)"/>
    <property type="match status" value="1"/>
</dbReference>
<keyword evidence="1 7" id="KW-0723">Serine/threonine-protein kinase</keyword>
<dbReference type="GO" id="GO:0005634">
    <property type="term" value="C:nucleus"/>
    <property type="evidence" value="ECO:0007669"/>
    <property type="project" value="TreeGrafter"/>
</dbReference>
<evidence type="ECO:0000256" key="8">
    <source>
        <dbReference type="SAM" id="MobiDB-lite"/>
    </source>
</evidence>
<dbReference type="Gene3D" id="3.30.200.20">
    <property type="entry name" value="Phosphorylase Kinase, domain 1"/>
    <property type="match status" value="1"/>
</dbReference>
<feature type="compositionally biased region" description="Low complexity" evidence="8">
    <location>
        <begin position="88"/>
        <end position="102"/>
    </location>
</feature>
<protein>
    <recommendedName>
        <fullName evidence="9">Protein kinase domain-containing protein</fullName>
    </recommendedName>
</protein>
<feature type="compositionally biased region" description="Low complexity" evidence="8">
    <location>
        <begin position="33"/>
        <end position="51"/>
    </location>
</feature>
<evidence type="ECO:0000256" key="4">
    <source>
        <dbReference type="ARBA" id="ARBA00022777"/>
    </source>
</evidence>
<organism evidence="10 11">
    <name type="scientific">Triparma verrucosa</name>
    <dbReference type="NCBI Taxonomy" id="1606542"/>
    <lineage>
        <taxon>Eukaryota</taxon>
        <taxon>Sar</taxon>
        <taxon>Stramenopiles</taxon>
        <taxon>Ochrophyta</taxon>
        <taxon>Bolidophyceae</taxon>
        <taxon>Parmales</taxon>
        <taxon>Triparmaceae</taxon>
        <taxon>Triparma</taxon>
    </lineage>
</organism>
<dbReference type="GO" id="GO:0005524">
    <property type="term" value="F:ATP binding"/>
    <property type="evidence" value="ECO:0007669"/>
    <property type="project" value="UniProtKB-UniRule"/>
</dbReference>
<feature type="domain" description="Protein kinase" evidence="9">
    <location>
        <begin position="137"/>
        <end position="447"/>
    </location>
</feature>
<evidence type="ECO:0000256" key="6">
    <source>
        <dbReference type="PROSITE-ProRule" id="PRU10141"/>
    </source>
</evidence>
<dbReference type="InterPro" id="IPR011009">
    <property type="entry name" value="Kinase-like_dom_sf"/>
</dbReference>
<feature type="region of interest" description="Disordered" evidence="8">
    <location>
        <begin position="88"/>
        <end position="128"/>
    </location>
</feature>
<keyword evidence="3 6" id="KW-0547">Nucleotide-binding</keyword>
<dbReference type="PROSITE" id="PS00108">
    <property type="entry name" value="PROTEIN_KINASE_ST"/>
    <property type="match status" value="1"/>
</dbReference>
<comment type="similarity">
    <text evidence="7">Belongs to the protein kinase superfamily.</text>
</comment>
<accession>A0A9W7FPQ2</accession>
<evidence type="ECO:0000256" key="7">
    <source>
        <dbReference type="RuleBase" id="RU000304"/>
    </source>
</evidence>
<dbReference type="InterPro" id="IPR051175">
    <property type="entry name" value="CLK_kinases"/>
</dbReference>
<evidence type="ECO:0000259" key="9">
    <source>
        <dbReference type="PROSITE" id="PS50011"/>
    </source>
</evidence>
<keyword evidence="4" id="KW-0418">Kinase</keyword>
<dbReference type="InterPro" id="IPR017441">
    <property type="entry name" value="Protein_kinase_ATP_BS"/>
</dbReference>
<dbReference type="PANTHER" id="PTHR45646">
    <property type="entry name" value="SERINE/THREONINE-PROTEIN KINASE DOA-RELATED"/>
    <property type="match status" value="1"/>
</dbReference>
<name>A0A9W7FPQ2_9STRA</name>
<dbReference type="Pfam" id="PF00069">
    <property type="entry name" value="Pkinase"/>
    <property type="match status" value="1"/>
</dbReference>
<feature type="compositionally biased region" description="Basic residues" evidence="8">
    <location>
        <begin position="15"/>
        <end position="32"/>
    </location>
</feature>
<evidence type="ECO:0000313" key="11">
    <source>
        <dbReference type="Proteomes" id="UP001165160"/>
    </source>
</evidence>
<dbReference type="PANTHER" id="PTHR45646:SF11">
    <property type="entry name" value="SERINE_THREONINE-PROTEIN KINASE DOA"/>
    <property type="match status" value="1"/>
</dbReference>
<feature type="binding site" evidence="6">
    <location>
        <position position="170"/>
    </location>
    <ligand>
        <name>ATP</name>
        <dbReference type="ChEBI" id="CHEBI:30616"/>
    </ligand>
</feature>
<keyword evidence="5 6" id="KW-0067">ATP-binding</keyword>
<dbReference type="Gene3D" id="1.10.510.10">
    <property type="entry name" value="Transferase(Phosphotransferase) domain 1"/>
    <property type="match status" value="1"/>
</dbReference>
<feature type="region of interest" description="Disordered" evidence="8">
    <location>
        <begin position="1"/>
        <end position="68"/>
    </location>
</feature>
<evidence type="ECO:0000256" key="5">
    <source>
        <dbReference type="ARBA" id="ARBA00022840"/>
    </source>
</evidence>
<keyword evidence="2" id="KW-0808">Transferase</keyword>
<evidence type="ECO:0000256" key="2">
    <source>
        <dbReference type="ARBA" id="ARBA00022679"/>
    </source>
</evidence>